<accession>A0A1G5ZF88</accession>
<evidence type="ECO:0000313" key="2">
    <source>
        <dbReference type="Proteomes" id="UP000198756"/>
    </source>
</evidence>
<dbReference type="Pfam" id="PF20475">
    <property type="entry name" value="DUF6717"/>
    <property type="match status" value="1"/>
</dbReference>
<name>A0A1G5ZF88_9BACT</name>
<keyword evidence="2" id="KW-1185">Reference proteome</keyword>
<sequence length="90" mass="10279">MVKTHTHRFYKENDKWYIDLPEFLEKGLGTQANLQMVGGSDEYLDAASQFTNEVTLTFSKDPLGGGLTDIFHRTGFATKNWTIFLSLFLI</sequence>
<dbReference type="Proteomes" id="UP000198756">
    <property type="component" value="Unassembled WGS sequence"/>
</dbReference>
<proteinExistence type="predicted"/>
<organism evidence="1 2">
    <name type="scientific">Algoriphagus alkaliphilus</name>
    <dbReference type="NCBI Taxonomy" id="279824"/>
    <lineage>
        <taxon>Bacteria</taxon>
        <taxon>Pseudomonadati</taxon>
        <taxon>Bacteroidota</taxon>
        <taxon>Cytophagia</taxon>
        <taxon>Cytophagales</taxon>
        <taxon>Cyclobacteriaceae</taxon>
        <taxon>Algoriphagus</taxon>
    </lineage>
</organism>
<evidence type="ECO:0000313" key="1">
    <source>
        <dbReference type="EMBL" id="SDA93252.1"/>
    </source>
</evidence>
<reference evidence="2" key="1">
    <citation type="submission" date="2016-10" db="EMBL/GenBank/DDBJ databases">
        <authorList>
            <person name="Varghese N."/>
            <person name="Submissions S."/>
        </authorList>
    </citation>
    <scope>NUCLEOTIDE SEQUENCE [LARGE SCALE GENOMIC DNA]</scope>
    <source>
        <strain evidence="2">DSM 22703</strain>
    </source>
</reference>
<dbReference type="EMBL" id="FMXE01000035">
    <property type="protein sequence ID" value="SDA93252.1"/>
    <property type="molecule type" value="Genomic_DNA"/>
</dbReference>
<gene>
    <name evidence="1" type="ORF">SAMN03080617_03691</name>
</gene>
<dbReference type="AlphaFoldDB" id="A0A1G5ZF88"/>
<dbReference type="InterPro" id="IPR046562">
    <property type="entry name" value="DUF6717"/>
</dbReference>
<protein>
    <submittedName>
        <fullName evidence="1">Uncharacterized protein</fullName>
    </submittedName>
</protein>